<name>A0A6L5JUG8_RHOTE</name>
<keyword evidence="3" id="KW-0804">Transcription</keyword>
<dbReference type="InterPro" id="IPR016032">
    <property type="entry name" value="Sig_transdc_resp-reg_C-effctor"/>
</dbReference>
<dbReference type="AlphaFoldDB" id="A0A6L5JUG8"/>
<dbReference type="InterPro" id="IPR036388">
    <property type="entry name" value="WH-like_DNA-bd_sf"/>
</dbReference>
<dbReference type="EMBL" id="WIXJ01000002">
    <property type="protein sequence ID" value="MQY51023.1"/>
    <property type="molecule type" value="Genomic_DNA"/>
</dbReference>
<dbReference type="InterPro" id="IPR000792">
    <property type="entry name" value="Tscrpt_reg_LuxR_C"/>
</dbReference>
<feature type="domain" description="HTH luxR-type" evidence="4">
    <location>
        <begin position="213"/>
        <end position="278"/>
    </location>
</feature>
<dbReference type="PANTHER" id="PTHR44688">
    <property type="entry name" value="DNA-BINDING TRANSCRIPTIONAL ACTIVATOR DEVR_DOSR"/>
    <property type="match status" value="1"/>
</dbReference>
<dbReference type="InterPro" id="IPR017470">
    <property type="entry name" value="Tscrpt_reg_EpsA"/>
</dbReference>
<evidence type="ECO:0000256" key="2">
    <source>
        <dbReference type="ARBA" id="ARBA00023125"/>
    </source>
</evidence>
<organism evidence="5 6">
    <name type="scientific">Rhodocyclus tenuis</name>
    <name type="common">Rhodospirillum tenue</name>
    <dbReference type="NCBI Taxonomy" id="1066"/>
    <lineage>
        <taxon>Bacteria</taxon>
        <taxon>Pseudomonadati</taxon>
        <taxon>Pseudomonadota</taxon>
        <taxon>Betaproteobacteria</taxon>
        <taxon>Rhodocyclales</taxon>
        <taxon>Rhodocyclaceae</taxon>
        <taxon>Rhodocyclus</taxon>
    </lineage>
</organism>
<dbReference type="PRINTS" id="PR00038">
    <property type="entry name" value="HTHLUXR"/>
</dbReference>
<accession>A0A6L5JUG8</accession>
<sequence length="281" mass="31389">MTRTATIIAPTGRPAPGTESFLDRLSMSEIRRFFATLEAVSHIRLPIELLAWLRGDVQSFLSHEALIIVWGDFSRGLIHYEILSANGTHVARPDERAVLPLLQGLFERWIGNRRKPFHMTITSSLFGWQSLRSLHRACAGDSEADSALVHGIKDERRRHDCLYVLLGGRSLQSPQALEAISLLLPYLDTAQRQVTHLASAQLQGEKPQADASNDGGPATLSPRELEIMEWVSKGKTNPEIGMILDISMFTVKNHLKRIFKKLDVLNRAQAVAKYKALILAI</sequence>
<dbReference type="OrthoDB" id="135231at2"/>
<dbReference type="CDD" id="cd06170">
    <property type="entry name" value="LuxR_C_like"/>
    <property type="match status" value="1"/>
</dbReference>
<reference evidence="5 6" key="1">
    <citation type="submission" date="2019-10" db="EMBL/GenBank/DDBJ databases">
        <title>Whole-genome sequence of the purple nonsulfur photosynthetic bacterium Rhodocyclus tenuis.</title>
        <authorList>
            <person name="Kyndt J.A."/>
            <person name="Meyer T.E."/>
        </authorList>
    </citation>
    <scope>NUCLEOTIDE SEQUENCE [LARGE SCALE GENOMIC DNA]</scope>
    <source>
        <strain evidence="5 6">DSM 110</strain>
    </source>
</reference>
<dbReference type="NCBIfam" id="TIGR03020">
    <property type="entry name" value="EpsA"/>
    <property type="match status" value="1"/>
</dbReference>
<dbReference type="Proteomes" id="UP000480275">
    <property type="component" value="Unassembled WGS sequence"/>
</dbReference>
<evidence type="ECO:0000313" key="5">
    <source>
        <dbReference type="EMBL" id="MQY51023.1"/>
    </source>
</evidence>
<keyword evidence="2" id="KW-0238">DNA-binding</keyword>
<dbReference type="GO" id="GO:0006355">
    <property type="term" value="P:regulation of DNA-templated transcription"/>
    <property type="evidence" value="ECO:0007669"/>
    <property type="project" value="InterPro"/>
</dbReference>
<protein>
    <submittedName>
        <fullName evidence="5">Transcriptional regulator EpsA</fullName>
    </submittedName>
</protein>
<evidence type="ECO:0000259" key="4">
    <source>
        <dbReference type="PROSITE" id="PS50043"/>
    </source>
</evidence>
<dbReference type="SUPFAM" id="SSF46894">
    <property type="entry name" value="C-terminal effector domain of the bipartite response regulators"/>
    <property type="match status" value="1"/>
</dbReference>
<comment type="caution">
    <text evidence="5">The sequence shown here is derived from an EMBL/GenBank/DDBJ whole genome shotgun (WGS) entry which is preliminary data.</text>
</comment>
<dbReference type="Pfam" id="PF00196">
    <property type="entry name" value="GerE"/>
    <property type="match status" value="1"/>
</dbReference>
<dbReference type="PANTHER" id="PTHR44688:SF16">
    <property type="entry name" value="DNA-BINDING TRANSCRIPTIONAL ACTIVATOR DEVR_DOSR"/>
    <property type="match status" value="1"/>
</dbReference>
<keyword evidence="1" id="KW-0805">Transcription regulation</keyword>
<dbReference type="PROSITE" id="PS00622">
    <property type="entry name" value="HTH_LUXR_1"/>
    <property type="match status" value="1"/>
</dbReference>
<dbReference type="Gene3D" id="1.10.10.10">
    <property type="entry name" value="Winged helix-like DNA-binding domain superfamily/Winged helix DNA-binding domain"/>
    <property type="match status" value="1"/>
</dbReference>
<gene>
    <name evidence="5" type="ORF">GHK24_04420</name>
</gene>
<proteinExistence type="predicted"/>
<dbReference type="GO" id="GO:0003677">
    <property type="term" value="F:DNA binding"/>
    <property type="evidence" value="ECO:0007669"/>
    <property type="project" value="UniProtKB-KW"/>
</dbReference>
<evidence type="ECO:0000256" key="1">
    <source>
        <dbReference type="ARBA" id="ARBA00023015"/>
    </source>
</evidence>
<evidence type="ECO:0000256" key="3">
    <source>
        <dbReference type="ARBA" id="ARBA00023163"/>
    </source>
</evidence>
<dbReference type="PROSITE" id="PS50043">
    <property type="entry name" value="HTH_LUXR_2"/>
    <property type="match status" value="1"/>
</dbReference>
<evidence type="ECO:0000313" key="6">
    <source>
        <dbReference type="Proteomes" id="UP000480275"/>
    </source>
</evidence>
<dbReference type="SMART" id="SM00421">
    <property type="entry name" value="HTH_LUXR"/>
    <property type="match status" value="1"/>
</dbReference>